<dbReference type="Gene3D" id="3.40.50.1000">
    <property type="entry name" value="HAD superfamily/HAD-like"/>
    <property type="match status" value="1"/>
</dbReference>
<dbReference type="STRING" id="1423748.FC37_GL001492"/>
<dbReference type="NCBIfam" id="TIGR01509">
    <property type="entry name" value="HAD-SF-IA-v3"/>
    <property type="match status" value="1"/>
</dbReference>
<dbReference type="PANTHER" id="PTHR18901:SF38">
    <property type="entry name" value="PSEUDOURIDINE-5'-PHOSPHATASE"/>
    <property type="match status" value="1"/>
</dbReference>
<dbReference type="InterPro" id="IPR023198">
    <property type="entry name" value="PGP-like_dom2"/>
</dbReference>
<dbReference type="InterPro" id="IPR023214">
    <property type="entry name" value="HAD_sf"/>
</dbReference>
<comment type="caution">
    <text evidence="1">The sequence shown here is derived from an EMBL/GenBank/DDBJ whole genome shotgun (WGS) entry which is preliminary data.</text>
</comment>
<sequence>MDLKNKKVTFFDMDGTLVDSETLYFQTRKEVLAKYGFDYQKSENNKLLATGFEPTLRYLQQKTGDKVLGQKIFDEALALFNQRVKEGKLAVKPGAEKLLSFLQEKGIKSYITSSSDIEKINFNLSHNDLRQYFAGIVTGEDVKNNKPAPDIYLHALNVAKVDKNEAVIFEDAPNGVESGLNAGIDVVLVPDQVMSSEEMIKKVTVVKSLADAVPLFE</sequence>
<dbReference type="PATRIC" id="fig|1423748.3.peg.1553"/>
<dbReference type="SUPFAM" id="SSF56784">
    <property type="entry name" value="HAD-like"/>
    <property type="match status" value="1"/>
</dbReference>
<dbReference type="EMBL" id="AZEL01000047">
    <property type="protein sequence ID" value="KRL21406.1"/>
    <property type="molecule type" value="Genomic_DNA"/>
</dbReference>
<dbReference type="PANTHER" id="PTHR18901">
    <property type="entry name" value="2-DEOXYGLUCOSE-6-PHOSPHATE PHOSPHATASE 2"/>
    <property type="match status" value="1"/>
</dbReference>
<name>A0A0R1NLR1_9LACO</name>
<dbReference type="OrthoDB" id="9797743at2"/>
<organism evidence="1 2">
    <name type="scientific">Lactobacillus gallinarum DSM 10532 = JCM 2011</name>
    <dbReference type="NCBI Taxonomy" id="1423748"/>
    <lineage>
        <taxon>Bacteria</taxon>
        <taxon>Bacillati</taxon>
        <taxon>Bacillota</taxon>
        <taxon>Bacilli</taxon>
        <taxon>Lactobacillales</taxon>
        <taxon>Lactobacillaceae</taxon>
        <taxon>Lactobacillus</taxon>
    </lineage>
</organism>
<dbReference type="InterPro" id="IPR006439">
    <property type="entry name" value="HAD-SF_hydro_IA"/>
</dbReference>
<dbReference type="InterPro" id="IPR041492">
    <property type="entry name" value="HAD_2"/>
</dbReference>
<dbReference type="SFLD" id="SFLDG01129">
    <property type="entry name" value="C1.5:_HAD__Beta-PGM__Phosphata"/>
    <property type="match status" value="1"/>
</dbReference>
<accession>A0A0R1NLR1</accession>
<dbReference type="eggNOG" id="COG0637">
    <property type="taxonomic scope" value="Bacteria"/>
</dbReference>
<evidence type="ECO:0000313" key="2">
    <source>
        <dbReference type="Proteomes" id="UP000051311"/>
    </source>
</evidence>
<keyword evidence="1" id="KW-0378">Hydrolase</keyword>
<protein>
    <submittedName>
        <fullName evidence="1">Haloacid dehalogenase-like hydrolase</fullName>
    </submittedName>
</protein>
<dbReference type="Pfam" id="PF13419">
    <property type="entry name" value="HAD_2"/>
    <property type="match status" value="1"/>
</dbReference>
<evidence type="ECO:0000313" key="1">
    <source>
        <dbReference type="EMBL" id="KRL21406.1"/>
    </source>
</evidence>
<dbReference type="SFLD" id="SFLDS00003">
    <property type="entry name" value="Haloacid_Dehalogenase"/>
    <property type="match status" value="1"/>
</dbReference>
<dbReference type="Gene3D" id="1.10.150.240">
    <property type="entry name" value="Putative phosphatase, domain 2"/>
    <property type="match status" value="1"/>
</dbReference>
<dbReference type="Proteomes" id="UP000051311">
    <property type="component" value="Unassembled WGS sequence"/>
</dbReference>
<reference evidence="1 2" key="1">
    <citation type="journal article" date="2015" name="Genome Announc.">
        <title>Expanding the biotechnology potential of lactobacilli through comparative genomics of 213 strains and associated genera.</title>
        <authorList>
            <person name="Sun Z."/>
            <person name="Harris H.M."/>
            <person name="McCann A."/>
            <person name="Guo C."/>
            <person name="Argimon S."/>
            <person name="Zhang W."/>
            <person name="Yang X."/>
            <person name="Jeffery I.B."/>
            <person name="Cooney J.C."/>
            <person name="Kagawa T.F."/>
            <person name="Liu W."/>
            <person name="Song Y."/>
            <person name="Salvetti E."/>
            <person name="Wrobel A."/>
            <person name="Rasinkangas P."/>
            <person name="Parkhill J."/>
            <person name="Rea M.C."/>
            <person name="O'Sullivan O."/>
            <person name="Ritari J."/>
            <person name="Douillard F.P."/>
            <person name="Paul Ross R."/>
            <person name="Yang R."/>
            <person name="Briner A.E."/>
            <person name="Felis G.E."/>
            <person name="de Vos W.M."/>
            <person name="Barrangou R."/>
            <person name="Klaenhammer T.R."/>
            <person name="Caufield P.W."/>
            <person name="Cui Y."/>
            <person name="Zhang H."/>
            <person name="O'Toole P.W."/>
        </authorList>
    </citation>
    <scope>NUCLEOTIDE SEQUENCE [LARGE SCALE GENOMIC DNA]</scope>
    <source>
        <strain evidence="1 2">DSM 10532</strain>
    </source>
</reference>
<dbReference type="InterPro" id="IPR036412">
    <property type="entry name" value="HAD-like_sf"/>
</dbReference>
<gene>
    <name evidence="1" type="ORF">FC37_GL001492</name>
</gene>
<dbReference type="PRINTS" id="PR00413">
    <property type="entry name" value="HADHALOGNASE"/>
</dbReference>
<dbReference type="AlphaFoldDB" id="A0A0R1NLR1"/>
<dbReference type="GO" id="GO:0016787">
    <property type="term" value="F:hydrolase activity"/>
    <property type="evidence" value="ECO:0007669"/>
    <property type="project" value="UniProtKB-KW"/>
</dbReference>
<proteinExistence type="predicted"/>
<dbReference type="SFLD" id="SFLDG01135">
    <property type="entry name" value="C1.5.6:_HAD__Beta-PGM__Phospha"/>
    <property type="match status" value="1"/>
</dbReference>
<dbReference type="RefSeq" id="WP_081776566.1">
    <property type="nucleotide sequence ID" value="NZ_AZEL01000047.1"/>
</dbReference>